<gene>
    <name evidence="8" type="ORF">K432DRAFT_390231</name>
</gene>
<dbReference type="PANTHER" id="PTHR39267:SF1">
    <property type="entry name" value="SURVIVAL MOTOR NEURON PROTEIN"/>
    <property type="match status" value="1"/>
</dbReference>
<evidence type="ECO:0000256" key="5">
    <source>
        <dbReference type="ARBA" id="ARBA00023242"/>
    </source>
</evidence>
<dbReference type="CDD" id="cd22852">
    <property type="entry name" value="SMN_C"/>
    <property type="match status" value="1"/>
</dbReference>
<dbReference type="PANTHER" id="PTHR39267">
    <property type="entry name" value="SURVIVAL MOTOR NEURON-LIKE PROTEIN 1"/>
    <property type="match status" value="1"/>
</dbReference>
<dbReference type="AlphaFoldDB" id="A0A8E2EGX3"/>
<name>A0A8E2EGX3_9PEZI</name>
<protein>
    <recommendedName>
        <fullName evidence="7">Survival Motor Neuron Gemin2-binding domain-containing protein</fullName>
    </recommendedName>
</protein>
<dbReference type="InterPro" id="IPR047313">
    <property type="entry name" value="SMN_C"/>
</dbReference>
<evidence type="ECO:0000256" key="4">
    <source>
        <dbReference type="ARBA" id="ARBA00023187"/>
    </source>
</evidence>
<dbReference type="GO" id="GO:0006397">
    <property type="term" value="P:mRNA processing"/>
    <property type="evidence" value="ECO:0007669"/>
    <property type="project" value="UniProtKB-KW"/>
</dbReference>
<feature type="compositionally biased region" description="Basic and acidic residues" evidence="6">
    <location>
        <begin position="77"/>
        <end position="92"/>
    </location>
</feature>
<dbReference type="EMBL" id="KV744856">
    <property type="protein sequence ID" value="OCK83633.1"/>
    <property type="molecule type" value="Genomic_DNA"/>
</dbReference>
<keyword evidence="9" id="KW-1185">Reference proteome</keyword>
<comment type="similarity">
    <text evidence="2">Belongs to the SMN family.</text>
</comment>
<dbReference type="InterPro" id="IPR040424">
    <property type="entry name" value="Smn1"/>
</dbReference>
<feature type="domain" description="Survival Motor Neuron Gemin2-binding" evidence="7">
    <location>
        <begin position="8"/>
        <end position="33"/>
    </location>
</feature>
<dbReference type="GO" id="GO:0008380">
    <property type="term" value="P:RNA splicing"/>
    <property type="evidence" value="ECO:0007669"/>
    <property type="project" value="UniProtKB-KW"/>
</dbReference>
<feature type="compositionally biased region" description="Low complexity" evidence="6">
    <location>
        <begin position="119"/>
        <end position="130"/>
    </location>
</feature>
<evidence type="ECO:0000313" key="8">
    <source>
        <dbReference type="EMBL" id="OCK83633.1"/>
    </source>
</evidence>
<evidence type="ECO:0000313" key="9">
    <source>
        <dbReference type="Proteomes" id="UP000250266"/>
    </source>
</evidence>
<evidence type="ECO:0000256" key="1">
    <source>
        <dbReference type="ARBA" id="ARBA00004123"/>
    </source>
</evidence>
<dbReference type="OrthoDB" id="197400at2759"/>
<comment type="subcellular location">
    <subcellularLocation>
        <location evidence="1">Nucleus</location>
    </subcellularLocation>
</comment>
<dbReference type="Proteomes" id="UP000250266">
    <property type="component" value="Unassembled WGS sequence"/>
</dbReference>
<proteinExistence type="inferred from homology"/>
<reference evidence="8 9" key="1">
    <citation type="journal article" date="2016" name="Nat. Commun.">
        <title>Ectomycorrhizal ecology is imprinted in the genome of the dominant symbiotic fungus Cenococcum geophilum.</title>
        <authorList>
            <consortium name="DOE Joint Genome Institute"/>
            <person name="Peter M."/>
            <person name="Kohler A."/>
            <person name="Ohm R.A."/>
            <person name="Kuo A."/>
            <person name="Krutzmann J."/>
            <person name="Morin E."/>
            <person name="Arend M."/>
            <person name="Barry K.W."/>
            <person name="Binder M."/>
            <person name="Choi C."/>
            <person name="Clum A."/>
            <person name="Copeland A."/>
            <person name="Grisel N."/>
            <person name="Haridas S."/>
            <person name="Kipfer T."/>
            <person name="LaButti K."/>
            <person name="Lindquist E."/>
            <person name="Lipzen A."/>
            <person name="Maire R."/>
            <person name="Meier B."/>
            <person name="Mihaltcheva S."/>
            <person name="Molinier V."/>
            <person name="Murat C."/>
            <person name="Poggeler S."/>
            <person name="Quandt C.A."/>
            <person name="Sperisen C."/>
            <person name="Tritt A."/>
            <person name="Tisserant E."/>
            <person name="Crous P.W."/>
            <person name="Henrissat B."/>
            <person name="Nehls U."/>
            <person name="Egli S."/>
            <person name="Spatafora J.W."/>
            <person name="Grigoriev I.V."/>
            <person name="Martin F.M."/>
        </authorList>
    </citation>
    <scope>NUCLEOTIDE SEQUENCE [LARGE SCALE GENOMIC DNA]</scope>
    <source>
        <strain evidence="8 9">CBS 459.81</strain>
    </source>
</reference>
<evidence type="ECO:0000259" key="7">
    <source>
        <dbReference type="Pfam" id="PF20636"/>
    </source>
</evidence>
<organism evidence="8 9">
    <name type="scientific">Lepidopterella palustris CBS 459.81</name>
    <dbReference type="NCBI Taxonomy" id="1314670"/>
    <lineage>
        <taxon>Eukaryota</taxon>
        <taxon>Fungi</taxon>
        <taxon>Dikarya</taxon>
        <taxon>Ascomycota</taxon>
        <taxon>Pezizomycotina</taxon>
        <taxon>Dothideomycetes</taxon>
        <taxon>Pleosporomycetidae</taxon>
        <taxon>Mytilinidiales</taxon>
        <taxon>Argynnaceae</taxon>
        <taxon>Lepidopterella</taxon>
    </lineage>
</organism>
<feature type="compositionally biased region" description="Polar residues" evidence="6">
    <location>
        <begin position="99"/>
        <end position="118"/>
    </location>
</feature>
<keyword evidence="5" id="KW-0539">Nucleus</keyword>
<dbReference type="CDD" id="cd22851">
    <property type="entry name" value="SMN_N"/>
    <property type="match status" value="1"/>
</dbReference>
<feature type="region of interest" description="Disordered" evidence="6">
    <location>
        <begin position="55"/>
        <end position="130"/>
    </location>
</feature>
<accession>A0A8E2EGX3</accession>
<dbReference type="InterPro" id="IPR049481">
    <property type="entry name" value="SMN_G2-BD"/>
</dbReference>
<dbReference type="Pfam" id="PF20636">
    <property type="entry name" value="SMN_G2-BD"/>
    <property type="match status" value="1"/>
</dbReference>
<dbReference type="GO" id="GO:0005634">
    <property type="term" value="C:nucleus"/>
    <property type="evidence" value="ECO:0007669"/>
    <property type="project" value="UniProtKB-SubCell"/>
</dbReference>
<sequence length="178" mass="19956">MAPVVDLNDQDAWDDRALVDSWNEALKEYKKYHSIHTKGQRVQDLLSAEELKELKKEMPGYRPGQDGEIEPENMPEEWLKDATETDQPKEDELFPEAMNGSTVGDQEPTTSGHQQPQVTAADAAHAHSTAPGASIPQIIIGSVQDENLKNLMMSWYYAGYYTGMYEGQQKAAAEQRKS</sequence>
<evidence type="ECO:0000256" key="6">
    <source>
        <dbReference type="SAM" id="MobiDB-lite"/>
    </source>
</evidence>
<evidence type="ECO:0000256" key="3">
    <source>
        <dbReference type="ARBA" id="ARBA00022664"/>
    </source>
</evidence>
<evidence type="ECO:0000256" key="2">
    <source>
        <dbReference type="ARBA" id="ARBA00005371"/>
    </source>
</evidence>
<keyword evidence="4" id="KW-0508">mRNA splicing</keyword>
<keyword evidence="3" id="KW-0507">mRNA processing</keyword>